<sequence length="154" mass="16516">MRLASGLRHARAQPGALAPIAAATGLRRARARLDKLAPIAAATGLRRARARLATLATITAAAGLLACATEPEPAPPVPEAMVRRLTAFEYANTVRDVLGVEAALTREFPADPPALGFDTVAASQPPRRCWSRSSNTRRSRSRPRVWPPSRPARR</sequence>
<name>A0A9X3EWF8_9BACT</name>
<dbReference type="Pfam" id="PF07626">
    <property type="entry name" value="PSD3"/>
    <property type="match status" value="1"/>
</dbReference>
<keyword evidence="4" id="KW-1185">Reference proteome</keyword>
<proteinExistence type="predicted"/>
<accession>A0A9X3EWF8</accession>
<dbReference type="AlphaFoldDB" id="A0A9X3EWF8"/>
<gene>
    <name evidence="3" type="ORF">OV079_34655</name>
</gene>
<reference evidence="3" key="1">
    <citation type="submission" date="2022-11" db="EMBL/GenBank/DDBJ databases">
        <title>Minimal conservation of predation-associated metabolite biosynthetic gene clusters underscores biosynthetic potential of Myxococcota including descriptions for ten novel species: Archangium lansinium sp. nov., Myxococcus landrumus sp. nov., Nannocystis bai.</title>
        <authorList>
            <person name="Ahearne A."/>
            <person name="Stevens C."/>
            <person name="Phillips K."/>
        </authorList>
    </citation>
    <scope>NUCLEOTIDE SEQUENCE</scope>
    <source>
        <strain evidence="3">Na p29</strain>
    </source>
</reference>
<dbReference type="EMBL" id="JAPNKE010000002">
    <property type="protein sequence ID" value="MCY1010620.1"/>
    <property type="molecule type" value="Genomic_DNA"/>
</dbReference>
<dbReference type="Proteomes" id="UP001150924">
    <property type="component" value="Unassembled WGS sequence"/>
</dbReference>
<feature type="region of interest" description="Disordered" evidence="1">
    <location>
        <begin position="114"/>
        <end position="154"/>
    </location>
</feature>
<evidence type="ECO:0000313" key="3">
    <source>
        <dbReference type="EMBL" id="MCY1010620.1"/>
    </source>
</evidence>
<organism evidence="3 4">
    <name type="scientific">Nannocystis pusilla</name>
    <dbReference type="NCBI Taxonomy" id="889268"/>
    <lineage>
        <taxon>Bacteria</taxon>
        <taxon>Pseudomonadati</taxon>
        <taxon>Myxococcota</taxon>
        <taxon>Polyangia</taxon>
        <taxon>Nannocystales</taxon>
        <taxon>Nannocystaceae</taxon>
        <taxon>Nannocystis</taxon>
    </lineage>
</organism>
<comment type="caution">
    <text evidence="3">The sequence shown here is derived from an EMBL/GenBank/DDBJ whole genome shotgun (WGS) entry which is preliminary data.</text>
</comment>
<feature type="domain" description="DUF1587" evidence="2">
    <location>
        <begin position="83"/>
        <end position="124"/>
    </location>
</feature>
<dbReference type="InterPro" id="IPR013036">
    <property type="entry name" value="DUF1587"/>
</dbReference>
<evidence type="ECO:0000259" key="2">
    <source>
        <dbReference type="Pfam" id="PF07626"/>
    </source>
</evidence>
<feature type="compositionally biased region" description="Pro residues" evidence="1">
    <location>
        <begin position="145"/>
        <end position="154"/>
    </location>
</feature>
<dbReference type="RefSeq" id="WP_267773649.1">
    <property type="nucleotide sequence ID" value="NZ_JAPNKE010000002.1"/>
</dbReference>
<evidence type="ECO:0000256" key="1">
    <source>
        <dbReference type="SAM" id="MobiDB-lite"/>
    </source>
</evidence>
<evidence type="ECO:0000313" key="4">
    <source>
        <dbReference type="Proteomes" id="UP001150924"/>
    </source>
</evidence>
<protein>
    <submittedName>
        <fullName evidence="3">DUF1587 domain-containing protein</fullName>
    </submittedName>
</protein>